<name>A0A8J5NEE3_HOMAM</name>
<sequence>MEILLSREAMLVQNVIETTKNRAKDQVSRMMEVVKMIGEIMETKSVEGEVVLAQAPTGAAMMVAKMSEMAAKNGLKVGVTKGVGGFQLPSGFCPSSFTGHSYSDSSNQLSKNTRVVSLDLYLEGEKVQVTNVSQGIIVTVPRTLEDLPGE</sequence>
<dbReference type="EMBL" id="JAHLQT010000697">
    <property type="protein sequence ID" value="KAG7177994.1"/>
    <property type="molecule type" value="Genomic_DNA"/>
</dbReference>
<dbReference type="Proteomes" id="UP000747542">
    <property type="component" value="Unassembled WGS sequence"/>
</dbReference>
<protein>
    <submittedName>
        <fullName evidence="1">Putative Polycystic kidney disease protein 1-like 2</fullName>
    </submittedName>
</protein>
<dbReference type="AlphaFoldDB" id="A0A8J5NEE3"/>
<proteinExistence type="predicted"/>
<evidence type="ECO:0000313" key="1">
    <source>
        <dbReference type="EMBL" id="KAG7177994.1"/>
    </source>
</evidence>
<gene>
    <name evidence="1" type="ORF">Hamer_G003741</name>
</gene>
<organism evidence="1 2">
    <name type="scientific">Homarus americanus</name>
    <name type="common">American lobster</name>
    <dbReference type="NCBI Taxonomy" id="6706"/>
    <lineage>
        <taxon>Eukaryota</taxon>
        <taxon>Metazoa</taxon>
        <taxon>Ecdysozoa</taxon>
        <taxon>Arthropoda</taxon>
        <taxon>Crustacea</taxon>
        <taxon>Multicrustacea</taxon>
        <taxon>Malacostraca</taxon>
        <taxon>Eumalacostraca</taxon>
        <taxon>Eucarida</taxon>
        <taxon>Decapoda</taxon>
        <taxon>Pleocyemata</taxon>
        <taxon>Astacidea</taxon>
        <taxon>Nephropoidea</taxon>
        <taxon>Nephropidae</taxon>
        <taxon>Homarus</taxon>
    </lineage>
</organism>
<keyword evidence="2" id="KW-1185">Reference proteome</keyword>
<accession>A0A8J5NEE3</accession>
<reference evidence="1" key="1">
    <citation type="journal article" date="2021" name="Sci. Adv.">
        <title>The American lobster genome reveals insights on longevity, neural, and immune adaptations.</title>
        <authorList>
            <person name="Polinski J.M."/>
            <person name="Zimin A.V."/>
            <person name="Clark K.F."/>
            <person name="Kohn A.B."/>
            <person name="Sadowski N."/>
            <person name="Timp W."/>
            <person name="Ptitsyn A."/>
            <person name="Khanna P."/>
            <person name="Romanova D.Y."/>
            <person name="Williams P."/>
            <person name="Greenwood S.J."/>
            <person name="Moroz L.L."/>
            <person name="Walt D.R."/>
            <person name="Bodnar A.G."/>
        </authorList>
    </citation>
    <scope>NUCLEOTIDE SEQUENCE</scope>
    <source>
        <strain evidence="1">GMGI-L3</strain>
    </source>
</reference>
<comment type="caution">
    <text evidence="1">The sequence shown here is derived from an EMBL/GenBank/DDBJ whole genome shotgun (WGS) entry which is preliminary data.</text>
</comment>
<evidence type="ECO:0000313" key="2">
    <source>
        <dbReference type="Proteomes" id="UP000747542"/>
    </source>
</evidence>